<accession>A0A4Y2D5F0</accession>
<keyword evidence="3" id="KW-1185">Reference proteome</keyword>
<protein>
    <recommendedName>
        <fullName evidence="4">DUF4219 domain-containing protein</fullName>
    </recommendedName>
</protein>
<reference evidence="2 3" key="1">
    <citation type="journal article" date="2019" name="Sci. Rep.">
        <title>Orb-weaving spider Araneus ventricosus genome elucidates the spidroin gene catalogue.</title>
        <authorList>
            <person name="Kono N."/>
            <person name="Nakamura H."/>
            <person name="Ohtoshi R."/>
            <person name="Moran D.A.P."/>
            <person name="Shinohara A."/>
            <person name="Yoshida Y."/>
            <person name="Fujiwara M."/>
            <person name="Mori M."/>
            <person name="Tomita M."/>
            <person name="Arakawa K."/>
        </authorList>
    </citation>
    <scope>NUCLEOTIDE SEQUENCE [LARGE SCALE GENOMIC DNA]</scope>
</reference>
<comment type="caution">
    <text evidence="2">The sequence shown here is derived from an EMBL/GenBank/DDBJ whole genome shotgun (WGS) entry which is preliminary data.</text>
</comment>
<organism evidence="2 3">
    <name type="scientific">Araneus ventricosus</name>
    <name type="common">Orbweaver spider</name>
    <name type="synonym">Epeira ventricosa</name>
    <dbReference type="NCBI Taxonomy" id="182803"/>
    <lineage>
        <taxon>Eukaryota</taxon>
        <taxon>Metazoa</taxon>
        <taxon>Ecdysozoa</taxon>
        <taxon>Arthropoda</taxon>
        <taxon>Chelicerata</taxon>
        <taxon>Arachnida</taxon>
        <taxon>Araneae</taxon>
        <taxon>Araneomorphae</taxon>
        <taxon>Entelegynae</taxon>
        <taxon>Araneoidea</taxon>
        <taxon>Araneidae</taxon>
        <taxon>Araneus</taxon>
    </lineage>
</organism>
<name>A0A4Y2D5F0_ARAVE</name>
<evidence type="ECO:0000313" key="3">
    <source>
        <dbReference type="Proteomes" id="UP000499080"/>
    </source>
</evidence>
<evidence type="ECO:0000313" key="1">
    <source>
        <dbReference type="EMBL" id="GBM11915.1"/>
    </source>
</evidence>
<sequence>MSESAETSIFAFPKLSDFNYGSWKTDMKVLSSRTRIIKRGDNGHQRKTSGVPHRFGSYYSHMQSKGLVLESEANLPN</sequence>
<evidence type="ECO:0008006" key="4">
    <source>
        <dbReference type="Google" id="ProtNLM"/>
    </source>
</evidence>
<dbReference type="Proteomes" id="UP000499080">
    <property type="component" value="Unassembled WGS sequence"/>
</dbReference>
<dbReference type="EMBL" id="BGPR01165574">
    <property type="protein sequence ID" value="GBM11915.1"/>
    <property type="molecule type" value="Genomic_DNA"/>
</dbReference>
<proteinExistence type="predicted"/>
<gene>
    <name evidence="1" type="ORF">AVEN_191035_1</name>
    <name evidence="2" type="ORF">AVEN_235997_1</name>
</gene>
<dbReference type="AlphaFoldDB" id="A0A4Y2D5F0"/>
<evidence type="ECO:0000313" key="2">
    <source>
        <dbReference type="EMBL" id="GBM11943.1"/>
    </source>
</evidence>
<dbReference type="EMBL" id="BGPR01165580">
    <property type="protein sequence ID" value="GBM11943.1"/>
    <property type="molecule type" value="Genomic_DNA"/>
</dbReference>